<sequence>MRSFEDLATRSITVLRPSGSSVVVMKSLGLLSSTYTSFSRLSGTHGLAPLPERTARAGPLASAARLVEAAGRALAIGLALAVAVAAAFAAGAALTVGLALA</sequence>
<feature type="transmembrane region" description="Helical" evidence="1">
    <location>
        <begin position="74"/>
        <end position="100"/>
    </location>
</feature>
<name>A0A699TMT2_TANCI</name>
<reference evidence="2" key="1">
    <citation type="journal article" date="2019" name="Sci. Rep.">
        <title>Draft genome of Tanacetum cinerariifolium, the natural source of mosquito coil.</title>
        <authorList>
            <person name="Yamashiro T."/>
            <person name="Shiraishi A."/>
            <person name="Satake H."/>
            <person name="Nakayama K."/>
        </authorList>
    </citation>
    <scope>NUCLEOTIDE SEQUENCE</scope>
</reference>
<keyword evidence="1" id="KW-1133">Transmembrane helix</keyword>
<evidence type="ECO:0000313" key="2">
    <source>
        <dbReference type="EMBL" id="GFD12052.1"/>
    </source>
</evidence>
<accession>A0A699TMT2</accession>
<evidence type="ECO:0000256" key="1">
    <source>
        <dbReference type="SAM" id="Phobius"/>
    </source>
</evidence>
<gene>
    <name evidence="2" type="ORF">Tci_884021</name>
</gene>
<keyword evidence="1" id="KW-0812">Transmembrane</keyword>
<comment type="caution">
    <text evidence="2">The sequence shown here is derived from an EMBL/GenBank/DDBJ whole genome shotgun (WGS) entry which is preliminary data.</text>
</comment>
<feature type="non-terminal residue" evidence="2">
    <location>
        <position position="101"/>
    </location>
</feature>
<dbReference type="EMBL" id="BKCJ011263071">
    <property type="protein sequence ID" value="GFD12052.1"/>
    <property type="molecule type" value="Genomic_DNA"/>
</dbReference>
<keyword evidence="1" id="KW-0472">Membrane</keyword>
<proteinExistence type="predicted"/>
<protein>
    <submittedName>
        <fullName evidence="2">Uncharacterized protein</fullName>
    </submittedName>
</protein>
<organism evidence="2">
    <name type="scientific">Tanacetum cinerariifolium</name>
    <name type="common">Dalmatian daisy</name>
    <name type="synonym">Chrysanthemum cinerariifolium</name>
    <dbReference type="NCBI Taxonomy" id="118510"/>
    <lineage>
        <taxon>Eukaryota</taxon>
        <taxon>Viridiplantae</taxon>
        <taxon>Streptophyta</taxon>
        <taxon>Embryophyta</taxon>
        <taxon>Tracheophyta</taxon>
        <taxon>Spermatophyta</taxon>
        <taxon>Magnoliopsida</taxon>
        <taxon>eudicotyledons</taxon>
        <taxon>Gunneridae</taxon>
        <taxon>Pentapetalae</taxon>
        <taxon>asterids</taxon>
        <taxon>campanulids</taxon>
        <taxon>Asterales</taxon>
        <taxon>Asteraceae</taxon>
        <taxon>Asteroideae</taxon>
        <taxon>Anthemideae</taxon>
        <taxon>Anthemidinae</taxon>
        <taxon>Tanacetum</taxon>
    </lineage>
</organism>
<dbReference type="AlphaFoldDB" id="A0A699TMT2"/>